<dbReference type="InterPro" id="IPR027558">
    <property type="entry name" value="Pre_pil_HX9DG_C"/>
</dbReference>
<organism evidence="3 4">
    <name type="scientific">Novipirellula herctigrandis</name>
    <dbReference type="NCBI Taxonomy" id="2527986"/>
    <lineage>
        <taxon>Bacteria</taxon>
        <taxon>Pseudomonadati</taxon>
        <taxon>Planctomycetota</taxon>
        <taxon>Planctomycetia</taxon>
        <taxon>Pirellulales</taxon>
        <taxon>Pirellulaceae</taxon>
        <taxon>Novipirellula</taxon>
    </lineage>
</organism>
<dbReference type="InterPro" id="IPR011453">
    <property type="entry name" value="DUF1559"/>
</dbReference>
<keyword evidence="4" id="KW-1185">Reference proteome</keyword>
<evidence type="ECO:0000256" key="1">
    <source>
        <dbReference type="SAM" id="MobiDB-lite"/>
    </source>
</evidence>
<feature type="domain" description="DUF1559" evidence="2">
    <location>
        <begin position="82"/>
        <end position="103"/>
    </location>
</feature>
<comment type="caution">
    <text evidence="3">The sequence shown here is derived from an EMBL/GenBank/DDBJ whole genome shotgun (WGS) entry which is preliminary data.</text>
</comment>
<dbReference type="Proteomes" id="UP000315010">
    <property type="component" value="Unassembled WGS sequence"/>
</dbReference>
<dbReference type="AlphaFoldDB" id="A0A5C5Z0P0"/>
<gene>
    <name evidence="3" type="ORF">CA13_23890</name>
</gene>
<name>A0A5C5Z0P0_9BACT</name>
<dbReference type="Pfam" id="PF07596">
    <property type="entry name" value="SBP_bac_10"/>
    <property type="match status" value="1"/>
</dbReference>
<dbReference type="OrthoDB" id="5984932at2"/>
<accession>A0A5C5Z0P0</accession>
<proteinExistence type="predicted"/>
<dbReference type="EMBL" id="SJPJ01000001">
    <property type="protein sequence ID" value="TWT80942.1"/>
    <property type="molecule type" value="Genomic_DNA"/>
</dbReference>
<feature type="region of interest" description="Disordered" evidence="1">
    <location>
        <begin position="124"/>
        <end position="162"/>
    </location>
</feature>
<sequence>MRWIVSFFCLLVVFTGLSLALLYRPLLTSETARSSDDAQSILKKTDMLEITRPSKFDDEPFHQFHRETRQSFAAALGFGLGRGGVHILMGDGAVKFVTDSIEVDNVDGEEKSPYGLWGALGTRATQNELPNPSKSSKPIDVTKPPTQIETTKSKTTTDVPASLGSHMPMHFIGFRHLTPKPTNDSSFQWDLDEIQLVSIENAQVYVLEERVSNTPLQVETTLTRDYDAFENQAIQRMEDGDDVVVENHDGKVRMLGALRCEKACARCHKEPNRLLGAFTYRFTAR</sequence>
<feature type="compositionally biased region" description="Polar residues" evidence="1">
    <location>
        <begin position="124"/>
        <end position="136"/>
    </location>
</feature>
<dbReference type="NCBIfam" id="TIGR04294">
    <property type="entry name" value="pre_pil_HX9DG"/>
    <property type="match status" value="1"/>
</dbReference>
<evidence type="ECO:0000313" key="3">
    <source>
        <dbReference type="EMBL" id="TWT80942.1"/>
    </source>
</evidence>
<reference evidence="3 4" key="1">
    <citation type="submission" date="2019-02" db="EMBL/GenBank/DDBJ databases">
        <title>Deep-cultivation of Planctomycetes and their phenomic and genomic characterization uncovers novel biology.</title>
        <authorList>
            <person name="Wiegand S."/>
            <person name="Jogler M."/>
            <person name="Boedeker C."/>
            <person name="Pinto D."/>
            <person name="Vollmers J."/>
            <person name="Rivas-Marin E."/>
            <person name="Kohn T."/>
            <person name="Peeters S.H."/>
            <person name="Heuer A."/>
            <person name="Rast P."/>
            <person name="Oberbeckmann S."/>
            <person name="Bunk B."/>
            <person name="Jeske O."/>
            <person name="Meyerdierks A."/>
            <person name="Storesund J.E."/>
            <person name="Kallscheuer N."/>
            <person name="Luecker S."/>
            <person name="Lage O.M."/>
            <person name="Pohl T."/>
            <person name="Merkel B.J."/>
            <person name="Hornburger P."/>
            <person name="Mueller R.-W."/>
            <person name="Bruemmer F."/>
            <person name="Labrenz M."/>
            <person name="Spormann A.M."/>
            <person name="Op Den Camp H."/>
            <person name="Overmann J."/>
            <person name="Amann R."/>
            <person name="Jetten M.S.M."/>
            <person name="Mascher T."/>
            <person name="Medema M.H."/>
            <person name="Devos D.P."/>
            <person name="Kaster A.-K."/>
            <person name="Ovreas L."/>
            <person name="Rohde M."/>
            <person name="Galperin M.Y."/>
            <person name="Jogler C."/>
        </authorList>
    </citation>
    <scope>NUCLEOTIDE SEQUENCE [LARGE SCALE GENOMIC DNA]</scope>
    <source>
        <strain evidence="3 4">CA13</strain>
    </source>
</reference>
<evidence type="ECO:0000259" key="2">
    <source>
        <dbReference type="Pfam" id="PF07596"/>
    </source>
</evidence>
<evidence type="ECO:0000313" key="4">
    <source>
        <dbReference type="Proteomes" id="UP000315010"/>
    </source>
</evidence>
<dbReference type="RefSeq" id="WP_146396312.1">
    <property type="nucleotide sequence ID" value="NZ_SJPJ01000001.1"/>
</dbReference>
<protein>
    <recommendedName>
        <fullName evidence="2">DUF1559 domain-containing protein</fullName>
    </recommendedName>
</protein>